<comment type="caution">
    <text evidence="2">The sequence shown here is derived from an EMBL/GenBank/DDBJ whole genome shotgun (WGS) entry which is preliminary data.</text>
</comment>
<feature type="compositionally biased region" description="Basic and acidic residues" evidence="1">
    <location>
        <begin position="467"/>
        <end position="478"/>
    </location>
</feature>
<protein>
    <submittedName>
        <fullName evidence="2">Uncharacterized protein</fullName>
    </submittedName>
</protein>
<sequence length="639" mass="72556">MSGTEAKGTGTEGIQNGETASRKEPLNLGSGRDSHAESSAVTPEVSPEESVDYNMVWLDLSRRVIEEKKTKLEAIALEMGMLPNLKTLFLHNNAGDFGMRAMLKAMRDGHLEELKELILWNVSSYDEITAYEQGTDTIAIALRRKMMKKLETLDMTSCLQKLIPARSWTTVVSDLIKGNTRRGRVHRWKKLISECFSISSQNSPALECLYCQPCKMNVYSGDAGVEKVMVALSKSQLPLRSLHLRDNYIGVDGAKSVARILRTGGLPKLEKLDLQNNPVGLEGAREIVLSYLENPLLTTKVMLDWPDPILKLRASAFREKNIILEHKLKSLQGVKMEHDGIFKDYKWRLNFSLERHPSSTSKSFWLRLLCQGHNQRIVSIQGIEIRTKSFFRRPSGKIVETDPPQGPPETRIPFEVTSAEESDEESTQVQINGQQSEVIGHQSSPQQSNILPEPRFNPATFFSGTEHSSHVDADRDAGKSQSNGKAEEGRMHITARSRGFIKAAILMSRKLEENEGPKQKQEKDEKQKLEENESQKRTQAEKDEKRKPKPNKAERQMNAIIMELLMVAHRKPREFFEMFGLSRVLLPAQEREGYYYPAYVCDNCKSRLKARDINQPIQFLLNQSHRLSRPICQDRAKND</sequence>
<proteinExistence type="predicted"/>
<dbReference type="Pfam" id="PF13516">
    <property type="entry name" value="LRR_6"/>
    <property type="match status" value="2"/>
</dbReference>
<dbReference type="InterPro" id="IPR032675">
    <property type="entry name" value="LRR_dom_sf"/>
</dbReference>
<evidence type="ECO:0000256" key="1">
    <source>
        <dbReference type="SAM" id="MobiDB-lite"/>
    </source>
</evidence>
<reference evidence="2 3" key="1">
    <citation type="submission" date="2024-09" db="EMBL/GenBank/DDBJ databases">
        <title>Chromosome-scale assembly of Riccia fluitans.</title>
        <authorList>
            <person name="Paukszto L."/>
            <person name="Sawicki J."/>
            <person name="Karawczyk K."/>
            <person name="Piernik-Szablinska J."/>
            <person name="Szczecinska M."/>
            <person name="Mazdziarz M."/>
        </authorList>
    </citation>
    <scope>NUCLEOTIDE SEQUENCE [LARGE SCALE GENOMIC DNA]</scope>
    <source>
        <strain evidence="2">Rf_01</strain>
        <tissue evidence="2">Aerial parts of the thallus</tissue>
    </source>
</reference>
<dbReference type="EMBL" id="JBHFFA010000004">
    <property type="protein sequence ID" value="KAL2630028.1"/>
    <property type="molecule type" value="Genomic_DNA"/>
</dbReference>
<evidence type="ECO:0000313" key="2">
    <source>
        <dbReference type="EMBL" id="KAL2630028.1"/>
    </source>
</evidence>
<name>A0ABD1YH51_9MARC</name>
<organism evidence="2 3">
    <name type="scientific">Riccia fluitans</name>
    <dbReference type="NCBI Taxonomy" id="41844"/>
    <lineage>
        <taxon>Eukaryota</taxon>
        <taxon>Viridiplantae</taxon>
        <taxon>Streptophyta</taxon>
        <taxon>Embryophyta</taxon>
        <taxon>Marchantiophyta</taxon>
        <taxon>Marchantiopsida</taxon>
        <taxon>Marchantiidae</taxon>
        <taxon>Marchantiales</taxon>
        <taxon>Ricciaceae</taxon>
        <taxon>Riccia</taxon>
    </lineage>
</organism>
<evidence type="ECO:0000313" key="3">
    <source>
        <dbReference type="Proteomes" id="UP001605036"/>
    </source>
</evidence>
<feature type="region of interest" description="Disordered" evidence="1">
    <location>
        <begin position="394"/>
        <end position="495"/>
    </location>
</feature>
<gene>
    <name evidence="2" type="ORF">R1flu_014714</name>
</gene>
<dbReference type="SUPFAM" id="SSF52047">
    <property type="entry name" value="RNI-like"/>
    <property type="match status" value="1"/>
</dbReference>
<dbReference type="AlphaFoldDB" id="A0ABD1YH51"/>
<feature type="region of interest" description="Disordered" evidence="1">
    <location>
        <begin position="510"/>
        <end position="555"/>
    </location>
</feature>
<accession>A0ABD1YH51</accession>
<dbReference type="SMART" id="SM00368">
    <property type="entry name" value="LRR_RI"/>
    <property type="match status" value="3"/>
</dbReference>
<feature type="region of interest" description="Disordered" evidence="1">
    <location>
        <begin position="1"/>
        <end position="47"/>
    </location>
</feature>
<keyword evidence="3" id="KW-1185">Reference proteome</keyword>
<feature type="compositionally biased region" description="Polar residues" evidence="1">
    <location>
        <begin position="427"/>
        <end position="450"/>
    </location>
</feature>
<dbReference type="Proteomes" id="UP001605036">
    <property type="component" value="Unassembled WGS sequence"/>
</dbReference>
<dbReference type="Gene3D" id="3.80.10.10">
    <property type="entry name" value="Ribonuclease Inhibitor"/>
    <property type="match status" value="1"/>
</dbReference>
<dbReference type="InterPro" id="IPR001611">
    <property type="entry name" value="Leu-rich_rpt"/>
</dbReference>